<dbReference type="Proteomes" id="UP000514509">
    <property type="component" value="Chromosome"/>
</dbReference>
<evidence type="ECO:0000313" key="2">
    <source>
        <dbReference type="Proteomes" id="UP000514509"/>
    </source>
</evidence>
<reference evidence="1 2" key="2">
    <citation type="submission" date="2020-08" db="EMBL/GenBank/DDBJ databases">
        <title>Adhaeribacter dokdonensis sp. nov., isolated from the rhizosphere of Elymus tsukushiensis, a plant native to the Dokdo Islands, Republic of Korea.</title>
        <authorList>
            <person name="Ghim S.Y."/>
        </authorList>
    </citation>
    <scope>NUCLEOTIDE SEQUENCE [LARGE SCALE GENOMIC DNA]</scope>
    <source>
        <strain evidence="1 2">KUDC8001</strain>
    </source>
</reference>
<dbReference type="InterPro" id="IPR011856">
    <property type="entry name" value="tRNA_endonuc-like_dom_sf"/>
</dbReference>
<name>A0A7L7LBC4_9BACT</name>
<evidence type="ECO:0000313" key="1">
    <source>
        <dbReference type="EMBL" id="QMU30131.1"/>
    </source>
</evidence>
<dbReference type="Gene3D" id="3.40.1350.10">
    <property type="match status" value="1"/>
</dbReference>
<keyword evidence="2" id="KW-1185">Reference proteome</keyword>
<accession>A0A7L7LBC4</accession>
<organism evidence="1 2">
    <name type="scientific">Adhaeribacter radiodurans</name>
    <dbReference type="NCBI Taxonomy" id="2745197"/>
    <lineage>
        <taxon>Bacteria</taxon>
        <taxon>Pseudomonadati</taxon>
        <taxon>Bacteroidota</taxon>
        <taxon>Cytophagia</taxon>
        <taxon>Cytophagales</taxon>
        <taxon>Hymenobacteraceae</taxon>
        <taxon>Adhaeribacter</taxon>
    </lineage>
</organism>
<reference evidence="1 2" key="1">
    <citation type="submission" date="2020-06" db="EMBL/GenBank/DDBJ databases">
        <authorList>
            <person name="Hwang Y.J."/>
        </authorList>
    </citation>
    <scope>NUCLEOTIDE SEQUENCE [LARGE SCALE GENOMIC DNA]</scope>
    <source>
        <strain evidence="1 2">KUDC8001</strain>
    </source>
</reference>
<dbReference type="KEGG" id="add:HUW48_19795"/>
<dbReference type="EMBL" id="CP055153">
    <property type="protein sequence ID" value="QMU30131.1"/>
    <property type="molecule type" value="Genomic_DNA"/>
</dbReference>
<dbReference type="GO" id="GO:0003676">
    <property type="term" value="F:nucleic acid binding"/>
    <property type="evidence" value="ECO:0007669"/>
    <property type="project" value="InterPro"/>
</dbReference>
<sequence length="144" mass="16083">MEALNELSRLALKRKRQQYPSVPDKGLVTPKYGDKNANELTKAILDYFRLNGGYAVRINSQGQYNEKLGKFTKGTTTKGTADIHGCLDGIHYSIEIKIGADKQSDFQKATQEQVQAAGGYYYIATNFQSFYDWIITKKKGGVAC</sequence>
<gene>
    <name evidence="1" type="ORF">HUW48_19795</name>
</gene>
<dbReference type="AlphaFoldDB" id="A0A7L7LBC4"/>
<proteinExistence type="predicted"/>
<protein>
    <submittedName>
        <fullName evidence="1">VRR-NUC domain-containing protein</fullName>
    </submittedName>
</protein>
<dbReference type="RefSeq" id="WP_182412588.1">
    <property type="nucleotide sequence ID" value="NZ_CP055153.1"/>
</dbReference>